<name>A0A2S7CXQ0_9XANT</name>
<sequence>MHLVCIEASRLPGTLTPTPAPRPGPRHWRGRSKAHAPMARKPCLLAPAGEGLWHALDAVPSPHGRRCPKGG</sequence>
<reference evidence="2 3" key="1">
    <citation type="submission" date="2016-08" db="EMBL/GenBank/DDBJ databases">
        <authorList>
            <person name="Seilhamer J.J."/>
        </authorList>
    </citation>
    <scope>NUCLEOTIDE SEQUENCE [LARGE SCALE GENOMIC DNA]</scope>
    <source>
        <strain evidence="2 3">CFBP4690</strain>
    </source>
</reference>
<evidence type="ECO:0000256" key="1">
    <source>
        <dbReference type="SAM" id="MobiDB-lite"/>
    </source>
</evidence>
<dbReference type="AlphaFoldDB" id="A0A2S7CXQ0"/>
<dbReference type="EMBL" id="MDEC01000002">
    <property type="protein sequence ID" value="PPU66367.1"/>
    <property type="molecule type" value="Genomic_DNA"/>
</dbReference>
<feature type="compositionally biased region" description="Basic residues" evidence="1">
    <location>
        <begin position="24"/>
        <end position="34"/>
    </location>
</feature>
<organism evidence="2 3">
    <name type="scientific">Xanthomonas codiaei</name>
    <dbReference type="NCBI Taxonomy" id="56463"/>
    <lineage>
        <taxon>Bacteria</taxon>
        <taxon>Pseudomonadati</taxon>
        <taxon>Pseudomonadota</taxon>
        <taxon>Gammaproteobacteria</taxon>
        <taxon>Lysobacterales</taxon>
        <taxon>Lysobacteraceae</taxon>
        <taxon>Xanthomonas</taxon>
    </lineage>
</organism>
<gene>
    <name evidence="2" type="ORF">XcodCFBP4690_02235</name>
</gene>
<comment type="caution">
    <text evidence="2">The sequence shown here is derived from an EMBL/GenBank/DDBJ whole genome shotgun (WGS) entry which is preliminary data.</text>
</comment>
<proteinExistence type="predicted"/>
<accession>A0A2S7CXQ0</accession>
<dbReference type="Proteomes" id="UP000237872">
    <property type="component" value="Unassembled WGS sequence"/>
</dbReference>
<protein>
    <submittedName>
        <fullName evidence="2">Uncharacterized protein</fullName>
    </submittedName>
</protein>
<feature type="region of interest" description="Disordered" evidence="1">
    <location>
        <begin position="12"/>
        <end position="35"/>
    </location>
</feature>
<evidence type="ECO:0000313" key="2">
    <source>
        <dbReference type="EMBL" id="PPU66367.1"/>
    </source>
</evidence>
<evidence type="ECO:0000313" key="3">
    <source>
        <dbReference type="Proteomes" id="UP000237872"/>
    </source>
</evidence>